<dbReference type="Pfam" id="PF23019">
    <property type="entry name" value="DUF7033"/>
    <property type="match status" value="1"/>
</dbReference>
<dbReference type="Proteomes" id="UP000664349">
    <property type="component" value="Unassembled WGS sequence"/>
</dbReference>
<reference evidence="2 3" key="1">
    <citation type="submission" date="2021-03" db="EMBL/GenBank/DDBJ databases">
        <title>First Case of infection caused by Chromobacterium haemolyticum derived from water in China.</title>
        <authorList>
            <person name="Chen J."/>
            <person name="Liu C."/>
        </authorList>
    </citation>
    <scope>NUCLEOTIDE SEQUENCE [LARGE SCALE GENOMIC DNA]</scope>
    <source>
        <strain evidence="2 3">WJ-5</strain>
    </source>
</reference>
<organism evidence="2 3">
    <name type="scientific">Chromobacterium haemolyticum</name>
    <dbReference type="NCBI Taxonomy" id="394935"/>
    <lineage>
        <taxon>Bacteria</taxon>
        <taxon>Pseudomonadati</taxon>
        <taxon>Pseudomonadota</taxon>
        <taxon>Betaproteobacteria</taxon>
        <taxon>Neisseriales</taxon>
        <taxon>Chromobacteriaceae</taxon>
        <taxon>Chromobacterium</taxon>
    </lineage>
</organism>
<comment type="caution">
    <text evidence="2">The sequence shown here is derived from an EMBL/GenBank/DDBJ whole genome shotgun (WGS) entry which is preliminary data.</text>
</comment>
<dbReference type="Gene3D" id="3.20.20.370">
    <property type="entry name" value="Glycoside hydrolase/deacetylase"/>
    <property type="match status" value="1"/>
</dbReference>
<dbReference type="GeneID" id="58561698"/>
<dbReference type="SUPFAM" id="SSF88713">
    <property type="entry name" value="Glycoside hydrolase/deacetylase"/>
    <property type="match status" value="1"/>
</dbReference>
<dbReference type="InterPro" id="IPR054297">
    <property type="entry name" value="DUF7033"/>
</dbReference>
<accession>A0ABS3GTI9</accession>
<proteinExistence type="predicted"/>
<protein>
    <submittedName>
        <fullName evidence="2">Polysaccharide deacetylase family protein</fullName>
    </submittedName>
</protein>
<dbReference type="InterPro" id="IPR011330">
    <property type="entry name" value="Glyco_hydro/deAcase_b/a-brl"/>
</dbReference>
<evidence type="ECO:0000313" key="3">
    <source>
        <dbReference type="Proteomes" id="UP000664349"/>
    </source>
</evidence>
<gene>
    <name evidence="2" type="ORF">J1C50_22905</name>
</gene>
<name>A0ABS3GTI9_9NEIS</name>
<sequence length="459" mass="51005">MLLLELPDGWMAQRTWIAATLLRRLDPALQLVPYAGADWRLSVPGRPGTICLPDDFFARATAQGGLGAVVPHDPCAFHHDEVDEGRVRIPILFGQAGRPAAPAEAGQDYRFDLDLFGSAFWMLTRLEEDQAAERDGHDRFSAHASHAWRNGYLMTPWVDEAVLVLKALMRRVWPGLTFAKSGFRQIPTHDVDDPFAHRFMGTAKALRLLAANAVKARSPGMGIRLAGNYLGAQFGLDCADPCDTFDWLMTQSEQGGLTSRFYFIPTQGSRPVDAEYALMAPPIRRLMQAIHGRGHEIGIHPSYESYRDPVLIAMEMAALRAALTAAGIDQSDIGGRMHYLRWHHASTPQAQAAAGFAYDSSLGYADHPGFRCGTCHEFDYFDLTNGRATALRMRPLIAMECTVMAKRYLGLGVSDAAHAMFTMLKERCRRVEGSFVLLWHNSYLFQPEERALYAAVLAH</sequence>
<dbReference type="EMBL" id="JAFLRD010000032">
    <property type="protein sequence ID" value="MBO0418364.1"/>
    <property type="molecule type" value="Genomic_DNA"/>
</dbReference>
<dbReference type="RefSeq" id="WP_052052041.1">
    <property type="nucleotide sequence ID" value="NZ_AP019312.1"/>
</dbReference>
<dbReference type="CDD" id="cd10931">
    <property type="entry name" value="CE4_u7"/>
    <property type="match status" value="1"/>
</dbReference>
<keyword evidence="3" id="KW-1185">Reference proteome</keyword>
<evidence type="ECO:0000313" key="2">
    <source>
        <dbReference type="EMBL" id="MBO0418364.1"/>
    </source>
</evidence>
<feature type="domain" description="DUF7033" evidence="1">
    <location>
        <begin position="112"/>
        <end position="198"/>
    </location>
</feature>
<evidence type="ECO:0000259" key="1">
    <source>
        <dbReference type="Pfam" id="PF23019"/>
    </source>
</evidence>